<dbReference type="HOGENOM" id="CLU_075818_1_0_11"/>
<dbReference type="AlphaFoldDB" id="D1ACZ3"/>
<keyword evidence="2" id="KW-1185">Reference proteome</keyword>
<evidence type="ECO:0000313" key="2">
    <source>
        <dbReference type="Proteomes" id="UP000001918"/>
    </source>
</evidence>
<evidence type="ECO:0000313" key="1">
    <source>
        <dbReference type="EMBL" id="ACY99302.1"/>
    </source>
</evidence>
<accession>D1ACZ3</accession>
<proteinExistence type="predicted"/>
<dbReference type="Proteomes" id="UP000001918">
    <property type="component" value="Chromosome"/>
</dbReference>
<reference evidence="1 2" key="1">
    <citation type="journal article" date="2011" name="Stand. Genomic Sci.">
        <title>Complete genome sequence of Thermomonospora curvata type strain (B9).</title>
        <authorList>
            <person name="Chertkov O."/>
            <person name="Sikorski J."/>
            <person name="Nolan M."/>
            <person name="Lapidus A."/>
            <person name="Lucas S."/>
            <person name="Del Rio T.G."/>
            <person name="Tice H."/>
            <person name="Cheng J.F."/>
            <person name="Goodwin L."/>
            <person name="Pitluck S."/>
            <person name="Liolios K."/>
            <person name="Ivanova N."/>
            <person name="Mavromatis K."/>
            <person name="Mikhailova N."/>
            <person name="Ovchinnikova G."/>
            <person name="Pati A."/>
            <person name="Chen A."/>
            <person name="Palaniappan K."/>
            <person name="Djao O.D."/>
            <person name="Land M."/>
            <person name="Hauser L."/>
            <person name="Chang Y.J."/>
            <person name="Jeffries C.D."/>
            <person name="Brettin T."/>
            <person name="Han C."/>
            <person name="Detter J.C."/>
            <person name="Rohde M."/>
            <person name="Goker M."/>
            <person name="Woyke T."/>
            <person name="Bristow J."/>
            <person name="Eisen J.A."/>
            <person name="Markowitz V."/>
            <person name="Hugenholtz P."/>
            <person name="Klenk H.P."/>
            <person name="Kyrpides N.C."/>
        </authorList>
    </citation>
    <scope>NUCLEOTIDE SEQUENCE [LARGE SCALE GENOMIC DNA]</scope>
    <source>
        <strain evidence="2">ATCC 19995 / DSM 43183 / JCM 3096 / KCTC 9072 / NBRC 15933 / NCIMB 10081 / Henssen B9</strain>
    </source>
</reference>
<dbReference type="eggNOG" id="COG1317">
    <property type="taxonomic scope" value="Bacteria"/>
</dbReference>
<dbReference type="EMBL" id="CP001738">
    <property type="protein sequence ID" value="ACY99302.1"/>
    <property type="molecule type" value="Genomic_DNA"/>
</dbReference>
<sequence length="277" mass="30745">MPLELFRNRPTLAPELLRMVYGVKVPERAKVTLGSETFNDVKPKELRCDATVLVGDGSPPDLGIIVEVQLQYKEDKRYTWPAYLAALRARCRCPVTLLVLCPTDAVAETCAEPIDLGPEGGPEWVLKPLVLGPAQLPVVTDIEQACRMPELSVLSALAHSDRPERTQVLNAYCAALSVPDPDTAFQYHQYVLSQLSGPALAALEEIMNTVTYEYKGTFLGKAFNEGEAKALVKFLEARGLEVSERVRERIMGCTDRDLLERWIERAAVVESAEQLFD</sequence>
<organism evidence="1 2">
    <name type="scientific">Thermomonospora curvata (strain ATCC 19995 / DSM 43183 / JCM 3096 / KCTC 9072 / NBRC 15933 / NCIMB 10081 / Henssen B9)</name>
    <dbReference type="NCBI Taxonomy" id="471852"/>
    <lineage>
        <taxon>Bacteria</taxon>
        <taxon>Bacillati</taxon>
        <taxon>Actinomycetota</taxon>
        <taxon>Actinomycetes</taxon>
        <taxon>Streptosporangiales</taxon>
        <taxon>Thermomonosporaceae</taxon>
        <taxon>Thermomonospora</taxon>
    </lineage>
</organism>
<protein>
    <submittedName>
        <fullName evidence="1">Uncharacterized protein</fullName>
    </submittedName>
</protein>
<dbReference type="PANTHER" id="PTHR34613:SF1">
    <property type="entry name" value="SLL6017 PROTEIN"/>
    <property type="match status" value="1"/>
</dbReference>
<name>D1ACZ3_THECD</name>
<dbReference type="PANTHER" id="PTHR34613">
    <property type="entry name" value="SLL0800 PROTEIN"/>
    <property type="match status" value="1"/>
</dbReference>
<gene>
    <name evidence="1" type="ordered locus">Tcur_3769</name>
</gene>
<dbReference type="KEGG" id="tcu:Tcur_3769"/>